<gene>
    <name evidence="3" type="ORF">DA73_0205765</name>
    <name evidence="2" type="ORF">DA73_0400023435</name>
</gene>
<dbReference type="Proteomes" id="UP000029738">
    <property type="component" value="Unassembled WGS sequence"/>
</dbReference>
<evidence type="ECO:0000313" key="2">
    <source>
        <dbReference type="EMBL" id="KAF3888115.1"/>
    </source>
</evidence>
<feature type="transmembrane region" description="Helical" evidence="1">
    <location>
        <begin position="157"/>
        <end position="177"/>
    </location>
</feature>
<keyword evidence="1" id="KW-0812">Transmembrane</keyword>
<proteinExistence type="predicted"/>
<accession>A0A0C1RLX1</accession>
<keyword evidence="1" id="KW-1133">Transmembrane helix</keyword>
<keyword evidence="4" id="KW-1185">Reference proteome</keyword>
<evidence type="ECO:0000313" key="3">
    <source>
        <dbReference type="EMBL" id="KIE12960.1"/>
    </source>
</evidence>
<protein>
    <submittedName>
        <fullName evidence="3">Uncharacterized protein</fullName>
    </submittedName>
</protein>
<dbReference type="RefSeq" id="WP_038080349.1">
    <property type="nucleotide sequence ID" value="NZ_JHEG04000001.1"/>
</dbReference>
<dbReference type="OrthoDB" id="514817at2"/>
<evidence type="ECO:0000313" key="4">
    <source>
        <dbReference type="Proteomes" id="UP000029738"/>
    </source>
</evidence>
<evidence type="ECO:0000256" key="1">
    <source>
        <dbReference type="SAM" id="Phobius"/>
    </source>
</evidence>
<dbReference type="AlphaFoldDB" id="A0A0C1RLX1"/>
<name>A0A0C1RLX1_9CYAN</name>
<keyword evidence="1" id="KW-0472">Membrane</keyword>
<sequence>MLPIPGMIFLLFFPANLCILRQVLWGQELSYQVLAVGIFLFCIEQARMAAWDLQQIAEAKKQVRDRRLDTFLKITTSTIFIELLGFYTASIWLGWGSILILLSQVWFNLFAGVKIDTSSQIVLQSWKISERYSVLIADFLGLVLVSLWMLQIASVQITWLLFGMAIAYCALKLVLFLKNAFFVETKEAGG</sequence>
<reference evidence="2" key="2">
    <citation type="submission" date="2019-11" db="EMBL/GenBank/DDBJ databases">
        <title>Improved Assembly of Tolypothrix boutellei genome.</title>
        <authorList>
            <person name="Sarangi A.N."/>
            <person name="Mukherjee M."/>
            <person name="Ghosh S."/>
            <person name="Singh D."/>
            <person name="Das A."/>
            <person name="Kant S."/>
            <person name="Prusty A."/>
            <person name="Tripathy S."/>
        </authorList>
    </citation>
    <scope>NUCLEOTIDE SEQUENCE</scope>
    <source>
        <strain evidence="2">VB521301</strain>
    </source>
</reference>
<feature type="transmembrane region" description="Helical" evidence="1">
    <location>
        <begin position="93"/>
        <end position="111"/>
    </location>
</feature>
<dbReference type="EMBL" id="JHEG04000001">
    <property type="protein sequence ID" value="KAF3888115.1"/>
    <property type="molecule type" value="Genomic_DNA"/>
</dbReference>
<feature type="transmembrane region" description="Helical" evidence="1">
    <location>
        <begin position="132"/>
        <end position="151"/>
    </location>
</feature>
<dbReference type="EMBL" id="JHEG02000019">
    <property type="protein sequence ID" value="KIE12960.1"/>
    <property type="molecule type" value="Genomic_DNA"/>
</dbReference>
<reference evidence="3" key="1">
    <citation type="journal article" date="2015" name="Genome Announc.">
        <title>Draft Genome Sequence of Tolypothrix boutellei Strain VB521301.</title>
        <authorList>
            <person name="Chandrababunaidu M.M."/>
            <person name="Singh D."/>
            <person name="Sen D."/>
            <person name="Bhan S."/>
            <person name="Das S."/>
            <person name="Gupta A."/>
            <person name="Adhikary S.P."/>
            <person name="Tripathy S."/>
        </authorList>
    </citation>
    <scope>NUCLEOTIDE SEQUENCE</scope>
    <source>
        <strain evidence="3">VB521301</strain>
    </source>
</reference>
<comment type="caution">
    <text evidence="3">The sequence shown here is derived from an EMBL/GenBank/DDBJ whole genome shotgun (WGS) entry which is preliminary data.</text>
</comment>
<organism evidence="3">
    <name type="scientific">Tolypothrix bouteillei VB521301</name>
    <dbReference type="NCBI Taxonomy" id="1479485"/>
    <lineage>
        <taxon>Bacteria</taxon>
        <taxon>Bacillati</taxon>
        <taxon>Cyanobacteriota</taxon>
        <taxon>Cyanophyceae</taxon>
        <taxon>Nostocales</taxon>
        <taxon>Tolypothrichaceae</taxon>
        <taxon>Tolypothrix</taxon>
    </lineage>
</organism>